<reference evidence="1 2" key="1">
    <citation type="submission" date="2020-04" db="EMBL/GenBank/DDBJ databases">
        <title>Chromosome-level genome assembly of a cyprinid fish Onychostoma macrolepis by integration of Nanopore Sequencing, Bionano and Hi-C technology.</title>
        <authorList>
            <person name="Wang D."/>
        </authorList>
    </citation>
    <scope>NUCLEOTIDE SEQUENCE [LARGE SCALE GENOMIC DNA]</scope>
    <source>
        <strain evidence="1">SWU-2019</strain>
        <tissue evidence="1">Muscle</tissue>
    </source>
</reference>
<keyword evidence="2" id="KW-1185">Reference proteome</keyword>
<protein>
    <submittedName>
        <fullName evidence="1">Uncharacterized protein</fullName>
    </submittedName>
</protein>
<dbReference type="PANTHER" id="PTHR34261:SF1">
    <property type="entry name" value="TUBULIN POLYMERIZATION-PROMOTING PROTEIN"/>
    <property type="match status" value="1"/>
</dbReference>
<dbReference type="EMBL" id="JAAMOB010000014">
    <property type="protein sequence ID" value="KAF4104578.1"/>
    <property type="molecule type" value="Genomic_DNA"/>
</dbReference>
<accession>A0A7J6CB84</accession>
<evidence type="ECO:0000313" key="2">
    <source>
        <dbReference type="Proteomes" id="UP000579812"/>
    </source>
</evidence>
<organism evidence="1 2">
    <name type="scientific">Onychostoma macrolepis</name>
    <dbReference type="NCBI Taxonomy" id="369639"/>
    <lineage>
        <taxon>Eukaryota</taxon>
        <taxon>Metazoa</taxon>
        <taxon>Chordata</taxon>
        <taxon>Craniata</taxon>
        <taxon>Vertebrata</taxon>
        <taxon>Euteleostomi</taxon>
        <taxon>Actinopterygii</taxon>
        <taxon>Neopterygii</taxon>
        <taxon>Teleostei</taxon>
        <taxon>Ostariophysi</taxon>
        <taxon>Cypriniformes</taxon>
        <taxon>Cyprinidae</taxon>
        <taxon>Acrossocheilinae</taxon>
        <taxon>Onychostoma</taxon>
    </lineage>
</organism>
<gene>
    <name evidence="1" type="ORF">G5714_013909</name>
</gene>
<comment type="caution">
    <text evidence="1">The sequence shown here is derived from an EMBL/GenBank/DDBJ whole genome shotgun (WGS) entry which is preliminary data.</text>
</comment>
<name>A0A7J6CB84_9TELE</name>
<proteinExistence type="predicted"/>
<dbReference type="Proteomes" id="UP000579812">
    <property type="component" value="Unassembled WGS sequence"/>
</dbReference>
<dbReference type="InterPro" id="IPR053358">
    <property type="entry name" value="Diff-assoc_signaling"/>
</dbReference>
<dbReference type="PANTHER" id="PTHR34261">
    <property type="entry name" value="APC REGULATOR OF WNT-SIGNALING PATHWAY-RELATED"/>
    <property type="match status" value="1"/>
</dbReference>
<sequence>MFAVQSPVRKTNIQYHKIHSQMRPNFFMKKMKPRHISLILFLLLCSPWPSAGTTFLTHLGTRCIEDCQPDGGEYKCKTIDKDGKCQTMYCSPGENIDYWGRQCRTDSMCGKHGEDYYWCKTHTFSWGYCGLVMEDKNHYGYKTGALCYDHCDQRNEDYLWCNTAEGWDYCSPSENVNYMNKNCNEDNPCGKHGKDYYWCWLKEGSWGYCGLVEPKMLLHRSKYHYVCTDDCQYHESGDYYWCHTAKDWDYCSPDVNVTYKDKPCRSDHYCGLHGSGYNWCWTSESEYDYCGPIESAECTYITSHHRNRRAPEDRILICIREDKHNKRKTIFTAEPATDSITDNRRWRNEASNLISRWNNGYLVDQARSNLITSDNLRIDMQGLIIRNNQRYYNLQIQVNVNRGPGRSTTVSQIIIPDGVPDRYIRRAFLESFRRRARVFVDVSMQSHC</sequence>
<evidence type="ECO:0000313" key="1">
    <source>
        <dbReference type="EMBL" id="KAF4104578.1"/>
    </source>
</evidence>
<dbReference type="AlphaFoldDB" id="A0A7J6CB84"/>